<feature type="signal peptide" evidence="1">
    <location>
        <begin position="1"/>
        <end position="18"/>
    </location>
</feature>
<proteinExistence type="predicted"/>
<reference evidence="3" key="2">
    <citation type="submission" date="2015-01" db="EMBL/GenBank/DDBJ databases">
        <title>Evolutionary Origins and Diversification of the Mycorrhizal Mutualists.</title>
        <authorList>
            <consortium name="DOE Joint Genome Institute"/>
            <consortium name="Mycorrhizal Genomics Consortium"/>
            <person name="Kohler A."/>
            <person name="Kuo A."/>
            <person name="Nagy L.G."/>
            <person name="Floudas D."/>
            <person name="Copeland A."/>
            <person name="Barry K.W."/>
            <person name="Cichocki N."/>
            <person name="Veneault-Fourrey C."/>
            <person name="LaButti K."/>
            <person name="Lindquist E.A."/>
            <person name="Lipzen A."/>
            <person name="Lundell T."/>
            <person name="Morin E."/>
            <person name="Murat C."/>
            <person name="Riley R."/>
            <person name="Ohm R."/>
            <person name="Sun H."/>
            <person name="Tunlid A."/>
            <person name="Henrissat B."/>
            <person name="Grigoriev I.V."/>
            <person name="Hibbett D.S."/>
            <person name="Martin F."/>
        </authorList>
    </citation>
    <scope>NUCLEOTIDE SEQUENCE [LARGE SCALE GENOMIC DNA]</scope>
    <source>
        <strain evidence="3">Ve08.2h10</strain>
    </source>
</reference>
<sequence>MQITHLWVYLAFLQISGAGHDGLGVGQQALFCPAFPQPGVNFPDNWEQIYPTWLVKLQYVVHGNFSAQHRKMKISQDDVPLSDSLAYVVESTTYATHVSSAVEARERLTCQNHRAINASNASRKNLTATRIGATACARHGCFVSHSVVDSQKGEHQMNVDYPIYQALNYQSQGIHLSILAYDVACQGQINFLKQVQEDAYLQVPDGMDIVTAIRKLHLSAHKLECYP</sequence>
<name>A0A0D0CTC9_9AGAM</name>
<reference evidence="2 3" key="1">
    <citation type="submission" date="2014-04" db="EMBL/GenBank/DDBJ databases">
        <authorList>
            <consortium name="DOE Joint Genome Institute"/>
            <person name="Kuo A."/>
            <person name="Kohler A."/>
            <person name="Jargeat P."/>
            <person name="Nagy L.G."/>
            <person name="Floudas D."/>
            <person name="Copeland A."/>
            <person name="Barry K.W."/>
            <person name="Cichocki N."/>
            <person name="Veneault-Fourrey C."/>
            <person name="LaButti K."/>
            <person name="Lindquist E.A."/>
            <person name="Lipzen A."/>
            <person name="Lundell T."/>
            <person name="Morin E."/>
            <person name="Murat C."/>
            <person name="Sun H."/>
            <person name="Tunlid A."/>
            <person name="Henrissat B."/>
            <person name="Grigoriev I.V."/>
            <person name="Hibbett D.S."/>
            <person name="Martin F."/>
            <person name="Nordberg H.P."/>
            <person name="Cantor M.N."/>
            <person name="Hua S.X."/>
        </authorList>
    </citation>
    <scope>NUCLEOTIDE SEQUENCE [LARGE SCALE GENOMIC DNA]</scope>
    <source>
        <strain evidence="2 3">Ve08.2h10</strain>
    </source>
</reference>
<dbReference type="Pfam" id="PF18758">
    <property type="entry name" value="KDZ"/>
    <property type="match status" value="1"/>
</dbReference>
<dbReference type="InterPro" id="IPR040521">
    <property type="entry name" value="KDZ"/>
</dbReference>
<gene>
    <name evidence="2" type="ORF">PAXRUDRAFT_163385</name>
</gene>
<organism evidence="2 3">
    <name type="scientific">Paxillus rubicundulus Ve08.2h10</name>
    <dbReference type="NCBI Taxonomy" id="930991"/>
    <lineage>
        <taxon>Eukaryota</taxon>
        <taxon>Fungi</taxon>
        <taxon>Dikarya</taxon>
        <taxon>Basidiomycota</taxon>
        <taxon>Agaricomycotina</taxon>
        <taxon>Agaricomycetes</taxon>
        <taxon>Agaricomycetidae</taxon>
        <taxon>Boletales</taxon>
        <taxon>Paxilineae</taxon>
        <taxon>Paxillaceae</taxon>
        <taxon>Paxillus</taxon>
    </lineage>
</organism>
<accession>A0A0D0CTC9</accession>
<protein>
    <submittedName>
        <fullName evidence="2">Uncharacterized protein</fullName>
    </submittedName>
</protein>
<evidence type="ECO:0000313" key="2">
    <source>
        <dbReference type="EMBL" id="KIK78658.1"/>
    </source>
</evidence>
<evidence type="ECO:0000313" key="3">
    <source>
        <dbReference type="Proteomes" id="UP000054538"/>
    </source>
</evidence>
<dbReference type="Proteomes" id="UP000054538">
    <property type="component" value="Unassembled WGS sequence"/>
</dbReference>
<dbReference type="AlphaFoldDB" id="A0A0D0CTC9"/>
<dbReference type="OrthoDB" id="3257613at2759"/>
<keyword evidence="3" id="KW-1185">Reference proteome</keyword>
<dbReference type="HOGENOM" id="CLU_003703_5_0_1"/>
<keyword evidence="1" id="KW-0732">Signal</keyword>
<evidence type="ECO:0000256" key="1">
    <source>
        <dbReference type="SAM" id="SignalP"/>
    </source>
</evidence>
<dbReference type="InParanoid" id="A0A0D0CTC9"/>
<dbReference type="EMBL" id="KN826520">
    <property type="protein sequence ID" value="KIK78658.1"/>
    <property type="molecule type" value="Genomic_DNA"/>
</dbReference>
<feature type="chain" id="PRO_5002208196" evidence="1">
    <location>
        <begin position="19"/>
        <end position="227"/>
    </location>
</feature>